<name>A0AAX3N4A4_9BACL</name>
<proteinExistence type="predicted"/>
<dbReference type="EMBL" id="CP118101">
    <property type="protein sequence ID" value="WDH83949.1"/>
    <property type="molecule type" value="Genomic_DNA"/>
</dbReference>
<dbReference type="RefSeq" id="WP_205053683.1">
    <property type="nucleotide sequence ID" value="NZ_CP118101.1"/>
</dbReference>
<protein>
    <submittedName>
        <fullName evidence="1">Uncharacterized protein</fullName>
    </submittedName>
</protein>
<gene>
    <name evidence="1" type="ORF">PUW23_06965</name>
</gene>
<evidence type="ECO:0000313" key="1">
    <source>
        <dbReference type="EMBL" id="WDH83949.1"/>
    </source>
</evidence>
<sequence>MSFYFYHYFDKDIGPFTNLSKLTIEEAEEVLKQIQRDGKTFASQRSSEYMNIRRELEATARDQFIAKGGKPRNHYPHYMTLESCEWISTWYKNSGVIVISSEEFLEESVSFTYGDLFPTMRFEDGKPYRKQVYTNNEIKEIIRQYGFPQEWNMKGDHGPERYIEVQVWDEEVIKRFLND</sequence>
<accession>A0AAX3N4A4</accession>
<dbReference type="Proteomes" id="UP001220962">
    <property type="component" value="Chromosome"/>
</dbReference>
<evidence type="ECO:0000313" key="2">
    <source>
        <dbReference type="Proteomes" id="UP001220962"/>
    </source>
</evidence>
<reference evidence="1" key="1">
    <citation type="submission" date="2023-02" db="EMBL/GenBank/DDBJ databases">
        <title>Pathogen: clinical or host-associated sample.</title>
        <authorList>
            <person name="Hergert J."/>
            <person name="Casey R."/>
            <person name="Wagner J."/>
            <person name="Young E.L."/>
            <person name="Oakeson K.F."/>
        </authorList>
    </citation>
    <scope>NUCLEOTIDE SEQUENCE</scope>
    <source>
        <strain evidence="1">2022CK-00830</strain>
    </source>
</reference>
<organism evidence="1 2">
    <name type="scientific">Paenibacillus urinalis</name>
    <dbReference type="NCBI Taxonomy" id="521520"/>
    <lineage>
        <taxon>Bacteria</taxon>
        <taxon>Bacillati</taxon>
        <taxon>Bacillota</taxon>
        <taxon>Bacilli</taxon>
        <taxon>Bacillales</taxon>
        <taxon>Paenibacillaceae</taxon>
        <taxon>Paenibacillus</taxon>
    </lineage>
</organism>
<dbReference type="AlphaFoldDB" id="A0AAX3N4A4"/>